<evidence type="ECO:0000256" key="5">
    <source>
        <dbReference type="ARBA" id="ARBA00012277"/>
    </source>
</evidence>
<comment type="similarity">
    <text evidence="3">Belongs to the BCKDHA family.</text>
</comment>
<evidence type="ECO:0000256" key="7">
    <source>
        <dbReference type="ARBA" id="ARBA00022946"/>
    </source>
</evidence>
<comment type="subunit">
    <text evidence="4">Heterotetramer of alpha and beta chains.</text>
</comment>
<evidence type="ECO:0000313" key="14">
    <source>
        <dbReference type="EnsemblPlants" id="Kaladp0046s0085.1.v1.1"/>
    </source>
</evidence>
<dbReference type="Gramene" id="Kaladp0046s0085.1.v1.1">
    <property type="protein sequence ID" value="Kaladp0046s0085.1.v1.1"/>
    <property type="gene ID" value="Kaladp0046s0085.v1.1"/>
</dbReference>
<keyword evidence="10" id="KW-0496">Mitochondrion</keyword>
<organism evidence="14 15">
    <name type="scientific">Kalanchoe fedtschenkoi</name>
    <name type="common">Lavender scallops</name>
    <name type="synonym">South American air plant</name>
    <dbReference type="NCBI Taxonomy" id="63787"/>
    <lineage>
        <taxon>Eukaryota</taxon>
        <taxon>Viridiplantae</taxon>
        <taxon>Streptophyta</taxon>
        <taxon>Embryophyta</taxon>
        <taxon>Tracheophyta</taxon>
        <taxon>Spermatophyta</taxon>
        <taxon>Magnoliopsida</taxon>
        <taxon>eudicotyledons</taxon>
        <taxon>Gunneridae</taxon>
        <taxon>Pentapetalae</taxon>
        <taxon>Saxifragales</taxon>
        <taxon>Crassulaceae</taxon>
        <taxon>Kalanchoe</taxon>
    </lineage>
</organism>
<dbReference type="InterPro" id="IPR029061">
    <property type="entry name" value="THDP-binding"/>
</dbReference>
<dbReference type="Proteomes" id="UP000594263">
    <property type="component" value="Unplaced"/>
</dbReference>
<dbReference type="Pfam" id="PF00676">
    <property type="entry name" value="E1_dh"/>
    <property type="match status" value="1"/>
</dbReference>
<dbReference type="GO" id="GO:0009083">
    <property type="term" value="P:branched-chain amino acid catabolic process"/>
    <property type="evidence" value="ECO:0007669"/>
    <property type="project" value="UniProtKB-ARBA"/>
</dbReference>
<dbReference type="EnsemblPlants" id="Kaladp0046s0085.1.v1.1">
    <property type="protein sequence ID" value="Kaladp0046s0085.1.v1.1"/>
    <property type="gene ID" value="Kaladp0046s0085.v1.1"/>
</dbReference>
<comment type="cofactor">
    <cofactor evidence="1">
        <name>thiamine diphosphate</name>
        <dbReference type="ChEBI" id="CHEBI:58937"/>
    </cofactor>
</comment>
<keyword evidence="6" id="KW-0479">Metal-binding</keyword>
<dbReference type="Gene3D" id="3.40.50.970">
    <property type="match status" value="1"/>
</dbReference>
<dbReference type="PANTHER" id="PTHR43380">
    <property type="entry name" value="2-OXOISOVALERATE DEHYDROGENASE SUBUNIT ALPHA, MITOCHONDRIAL"/>
    <property type="match status" value="1"/>
</dbReference>
<dbReference type="EC" id="1.2.4.4" evidence="5"/>
<evidence type="ECO:0000313" key="15">
    <source>
        <dbReference type="Proteomes" id="UP000594263"/>
    </source>
</evidence>
<dbReference type="CDD" id="cd02000">
    <property type="entry name" value="TPP_E1_PDC_ADC_BCADC"/>
    <property type="match status" value="1"/>
</dbReference>
<keyword evidence="7" id="KW-0809">Transit peptide</keyword>
<evidence type="ECO:0000256" key="3">
    <source>
        <dbReference type="ARBA" id="ARBA00008646"/>
    </source>
</evidence>
<dbReference type="SUPFAM" id="SSF52518">
    <property type="entry name" value="Thiamin diphosphate-binding fold (THDP-binding)"/>
    <property type="match status" value="1"/>
</dbReference>
<dbReference type="GO" id="GO:0046872">
    <property type="term" value="F:metal ion binding"/>
    <property type="evidence" value="ECO:0007669"/>
    <property type="project" value="UniProtKB-KW"/>
</dbReference>
<proteinExistence type="inferred from homology"/>
<comment type="catalytic activity">
    <reaction evidence="12">
        <text>N(6)-[(R)-lipoyl]-L-lysyl-[protein] + 3-methyl-2-oxobutanoate + H(+) = N(6)-[(R)-S(8)-2-methylpropanoyldihydrolipoyl]-L-lysyl-[protein] + CO2</text>
        <dbReference type="Rhea" id="RHEA:13457"/>
        <dbReference type="Rhea" id="RHEA-COMP:10474"/>
        <dbReference type="Rhea" id="RHEA-COMP:10497"/>
        <dbReference type="ChEBI" id="CHEBI:11851"/>
        <dbReference type="ChEBI" id="CHEBI:15378"/>
        <dbReference type="ChEBI" id="CHEBI:16526"/>
        <dbReference type="ChEBI" id="CHEBI:83099"/>
        <dbReference type="ChEBI" id="CHEBI:83142"/>
        <dbReference type="EC" id="1.2.4.4"/>
    </reaction>
</comment>
<evidence type="ECO:0000256" key="2">
    <source>
        <dbReference type="ARBA" id="ARBA00004305"/>
    </source>
</evidence>
<evidence type="ECO:0000259" key="13">
    <source>
        <dbReference type="Pfam" id="PF00676"/>
    </source>
</evidence>
<keyword evidence="8" id="KW-0630">Potassium</keyword>
<evidence type="ECO:0000256" key="10">
    <source>
        <dbReference type="ARBA" id="ARBA00023128"/>
    </source>
</evidence>
<keyword evidence="9" id="KW-0560">Oxidoreductase</keyword>
<dbReference type="FunFam" id="3.40.50.970:FF:000015">
    <property type="entry name" value="2-oxoisovalerate dehydrogenase subunit alpha"/>
    <property type="match status" value="1"/>
</dbReference>
<protein>
    <recommendedName>
        <fullName evidence="5">3-methyl-2-oxobutanoate dehydrogenase (2-methylpropanoyl-transferring)</fullName>
        <ecNumber evidence="5">1.2.4.4</ecNumber>
    </recommendedName>
    <alternativeName>
        <fullName evidence="11">Branched-chain alpha-keto acid dehydrogenase E1 component alpha chain</fullName>
    </alternativeName>
</protein>
<dbReference type="AlphaFoldDB" id="A0A7N0ZXH2"/>
<evidence type="ECO:0000256" key="6">
    <source>
        <dbReference type="ARBA" id="ARBA00022723"/>
    </source>
</evidence>
<dbReference type="GO" id="GO:0003863">
    <property type="term" value="F:branched-chain 2-oxo acid dehydrogenase activity"/>
    <property type="evidence" value="ECO:0007669"/>
    <property type="project" value="UniProtKB-EC"/>
</dbReference>
<name>A0A7N0ZXH2_KALFE</name>
<evidence type="ECO:0000256" key="9">
    <source>
        <dbReference type="ARBA" id="ARBA00023002"/>
    </source>
</evidence>
<accession>A0A7N0ZXH2</accession>
<feature type="domain" description="Dehydrogenase E1 component" evidence="13">
    <location>
        <begin position="130"/>
        <end position="427"/>
    </location>
</feature>
<comment type="subcellular location">
    <subcellularLocation>
        <location evidence="2">Mitochondrion matrix</location>
    </subcellularLocation>
</comment>
<dbReference type="PANTHER" id="PTHR43380:SF1">
    <property type="entry name" value="2-OXOISOVALERATE DEHYDROGENASE SUBUNIT ALPHA, MITOCHONDRIAL"/>
    <property type="match status" value="1"/>
</dbReference>
<evidence type="ECO:0000256" key="11">
    <source>
        <dbReference type="ARBA" id="ARBA00031050"/>
    </source>
</evidence>
<evidence type="ECO:0000256" key="1">
    <source>
        <dbReference type="ARBA" id="ARBA00001964"/>
    </source>
</evidence>
<reference evidence="14" key="1">
    <citation type="submission" date="2021-01" db="UniProtKB">
        <authorList>
            <consortium name="EnsemblPlants"/>
        </authorList>
    </citation>
    <scope>IDENTIFICATION</scope>
</reference>
<sequence length="469" mass="52541">MALWLAPHRRAIASLTKTSGRLSSYHHHASSNPGQQCYHYGSSRHAHLTASSQQCDHPRLLQHDHPITNHQHAELDFPGGRVRFTSEMQFLRQSPEKRIPCFRLLDDAGHPIPPHAFPQLSGDLAVKMYKDMVTIQVMDATFFVAQRQGRISFYLTSDGEEAISVASAAALKPQDVVLPQYREPGILLWRGFTVQDFANQCFGNKADYGKGRQMPVHYGSKKLNCLTISSPLGTQLPQAVGVAYSLKMEKKDACAVTYFGDGTSSEGDFHAALNFAAVTEAPVIFICRNNGWAISTPSNEQFRSDGIVVKGQGYGIRSIRVDGNDAVAIYEAVREARSMAIKEQMPILIEVLSYRAGHHSTSDDSSKYRPSDEIEYWKMARNPVKRFRNWITGNGWWSDDQEAELQSNIKIEILQAIQVAEKMQKPPVAELFTDVYDIAPSNLLEQERSVREALSKYPQEYPTNEIPAS</sequence>
<dbReference type="InterPro" id="IPR050771">
    <property type="entry name" value="Alpha-ketoacid_DH_E1_comp"/>
</dbReference>
<evidence type="ECO:0000256" key="12">
    <source>
        <dbReference type="ARBA" id="ARBA00052792"/>
    </source>
</evidence>
<dbReference type="GO" id="GO:0005759">
    <property type="term" value="C:mitochondrial matrix"/>
    <property type="evidence" value="ECO:0007669"/>
    <property type="project" value="UniProtKB-SubCell"/>
</dbReference>
<keyword evidence="15" id="KW-1185">Reference proteome</keyword>
<evidence type="ECO:0000256" key="8">
    <source>
        <dbReference type="ARBA" id="ARBA00022958"/>
    </source>
</evidence>
<dbReference type="OMA" id="NHWAISE"/>
<dbReference type="InterPro" id="IPR001017">
    <property type="entry name" value="DH_E1"/>
</dbReference>
<evidence type="ECO:0000256" key="4">
    <source>
        <dbReference type="ARBA" id="ARBA00011516"/>
    </source>
</evidence>